<feature type="transmembrane region" description="Helical" evidence="9">
    <location>
        <begin position="1086"/>
        <end position="1105"/>
    </location>
</feature>
<gene>
    <name evidence="11" type="ORF">GRF29_44g1148994</name>
</gene>
<dbReference type="SUPFAM" id="SSF52540">
    <property type="entry name" value="P-loop containing nucleoside triphosphate hydrolases"/>
    <property type="match status" value="2"/>
</dbReference>
<evidence type="ECO:0000256" key="1">
    <source>
        <dbReference type="ARBA" id="ARBA00004141"/>
    </source>
</evidence>
<evidence type="ECO:0000313" key="12">
    <source>
        <dbReference type="Proteomes" id="UP001280581"/>
    </source>
</evidence>
<dbReference type="InterPro" id="IPR034003">
    <property type="entry name" value="ABCG_PDR_2"/>
</dbReference>
<evidence type="ECO:0000256" key="6">
    <source>
        <dbReference type="ARBA" id="ARBA00022840"/>
    </source>
</evidence>
<evidence type="ECO:0000259" key="10">
    <source>
        <dbReference type="PROSITE" id="PS50893"/>
    </source>
</evidence>
<keyword evidence="5" id="KW-0547">Nucleotide-binding</keyword>
<dbReference type="SMART" id="SM00382">
    <property type="entry name" value="AAA"/>
    <property type="match status" value="2"/>
</dbReference>
<evidence type="ECO:0000256" key="5">
    <source>
        <dbReference type="ARBA" id="ARBA00022741"/>
    </source>
</evidence>
<dbReference type="GO" id="GO:0016020">
    <property type="term" value="C:membrane"/>
    <property type="evidence" value="ECO:0007669"/>
    <property type="project" value="UniProtKB-SubCell"/>
</dbReference>
<feature type="transmembrane region" description="Helical" evidence="9">
    <location>
        <begin position="384"/>
        <end position="408"/>
    </location>
</feature>
<dbReference type="Pfam" id="PF06422">
    <property type="entry name" value="PDR_CDR"/>
    <property type="match status" value="1"/>
</dbReference>
<dbReference type="PANTHER" id="PTHR19241">
    <property type="entry name" value="ATP-BINDING CASSETTE TRANSPORTER"/>
    <property type="match status" value="1"/>
</dbReference>
<feature type="transmembrane region" description="Helical" evidence="9">
    <location>
        <begin position="1210"/>
        <end position="1232"/>
    </location>
</feature>
<evidence type="ECO:0000256" key="8">
    <source>
        <dbReference type="ARBA" id="ARBA00023136"/>
    </source>
</evidence>
<evidence type="ECO:0000256" key="3">
    <source>
        <dbReference type="ARBA" id="ARBA00022448"/>
    </source>
</evidence>
<dbReference type="Gene3D" id="3.40.50.300">
    <property type="entry name" value="P-loop containing nucleotide triphosphate hydrolases"/>
    <property type="match status" value="2"/>
</dbReference>
<feature type="transmembrane region" description="Helical" evidence="9">
    <location>
        <begin position="1327"/>
        <end position="1349"/>
    </location>
</feature>
<dbReference type="GO" id="GO:0005524">
    <property type="term" value="F:ATP binding"/>
    <property type="evidence" value="ECO:0007669"/>
    <property type="project" value="UniProtKB-KW"/>
</dbReference>
<organism evidence="11 12">
    <name type="scientific">Pseudopithomyces chartarum</name>
    <dbReference type="NCBI Taxonomy" id="1892770"/>
    <lineage>
        <taxon>Eukaryota</taxon>
        <taxon>Fungi</taxon>
        <taxon>Dikarya</taxon>
        <taxon>Ascomycota</taxon>
        <taxon>Pezizomycotina</taxon>
        <taxon>Dothideomycetes</taxon>
        <taxon>Pleosporomycetidae</taxon>
        <taxon>Pleosporales</taxon>
        <taxon>Massarineae</taxon>
        <taxon>Didymosphaeriaceae</taxon>
        <taxon>Pseudopithomyces</taxon>
    </lineage>
</organism>
<dbReference type="Pfam" id="PF01061">
    <property type="entry name" value="ABC2_membrane"/>
    <property type="match status" value="2"/>
</dbReference>
<dbReference type="GO" id="GO:0016887">
    <property type="term" value="F:ATP hydrolysis activity"/>
    <property type="evidence" value="ECO:0007669"/>
    <property type="project" value="InterPro"/>
</dbReference>
<dbReference type="GO" id="GO:0140359">
    <property type="term" value="F:ABC-type transporter activity"/>
    <property type="evidence" value="ECO:0007669"/>
    <property type="project" value="InterPro"/>
</dbReference>
<dbReference type="InterPro" id="IPR043926">
    <property type="entry name" value="ABCG_dom"/>
</dbReference>
<dbReference type="InterPro" id="IPR003439">
    <property type="entry name" value="ABC_transporter-like_ATP-bd"/>
</dbReference>
<name>A0AAN6M154_9PLEO</name>
<keyword evidence="12" id="KW-1185">Reference proteome</keyword>
<proteinExistence type="inferred from homology"/>
<feature type="transmembrane region" description="Helical" evidence="9">
    <location>
        <begin position="1125"/>
        <end position="1155"/>
    </location>
</feature>
<comment type="caution">
    <text evidence="11">The sequence shown here is derived from an EMBL/GenBank/DDBJ whole genome shotgun (WGS) entry which is preliminary data.</text>
</comment>
<dbReference type="CDD" id="cd03232">
    <property type="entry name" value="ABCG_PDR_domain2"/>
    <property type="match status" value="1"/>
</dbReference>
<dbReference type="InterPro" id="IPR034001">
    <property type="entry name" value="ABCG_PDR_1"/>
</dbReference>
<keyword evidence="4 9" id="KW-0812">Transmembrane</keyword>
<sequence>MDDLEYWLSTKKRYAREPLGVSINNLDVTGYTASAFFQQTFASYISLLPLHLFTLLGVRKQTKVPILRNINGLIQGGEMLLVLGRPGSGCTTFLKTIAGYTHGIEVNDRSIHYQGIPYRYMHEILPKDTLYQSDEDIHLPELTLGETLSFAAEMRPDGVPSSETSLRIASVFHLQGVVKDRIGNDLIRGLSGGEKRRTSIAESFIGNSRIKCLDNSTRGLDSATALRLIFTLRKSADRLGSTIIMSIYQASEAMYSRFDKVLLLYEGRQIYFGSTSGASEYFTQLGFARPPRATTPDFLTSMSNSLERIARSGYEKRVPRTSEEFANAWLKSEQYEKLQHKLEDFNQMTQANPRVSRSEYYPTSLLHQINKCTLRAFKRLQNNVVPPISGIIGNSVVAIILGSVFFNLEENTASFEPRSILLFYSIMVNACVPAFEVLNMWAQRPIVEKHSRYVFYHPLAEGIASMIADLPNKIITSLCFNTTLYFMSNLRRTTAAFFTFWIYAFVAMVTMSMLFRMVGSLSRTYEQSLAPVGTMIFSFIIYAGFVIPPDYQVPWLGWIRWINPIGYAYESLMINEFRNRQFPCSAHAPSGPEYNRYGSDGKTCVAIGATPGQNLVEGNKFLGAKYGYRHDRVWNNLGFLFLLMVIFCAIHLVAAEKILAQRSRGDILLFRRNNATQKPNDEEEGEKEVVGFEVDTEEMSTTLKEECDSTNTCQGGSSVFHWQNVNYEIKGKGNTPRVLLDGVTGWVRPGTLTALMGATGAGKTTLLDILADRKSVGVVHGHIYVDNQKCDNEFQGKTGYVQQADLHLPTATVREALNFSALLRQTSGTTAQKLAYVNTVLSMLDMNSYADAIIGVPGKGLNVEQRKRLTIAVEMAAKPEFLLFLDEPTSGLDSQTSWSICKLLRKLANEGLAIMCTIHQPSTQLFETFDRVLLLGQGKTIYFGDIGYNSTNIFEYFQRHGARPCEEGENPAEWLLEVTSSSASPSFWPDTWKASKELAAVNERISSLKTINNSSGTSVQSMGPSHQEYAAMLSQQVVTVTYRAFQDYWRDPTYLYSKLALCVGPALFNGLSLLNTSNDIQSLTNILFSCFLLAIIFTTIDQQIIPRFIEARSLFEAREAQSKTYSWPVFIIANMLVEIFWQTIASVLVFIVWYYPTGLWKNSDPTFSGEERAGIMFLFIWLFLLFTSTLSQALAIAMDDAQTVINIAQALWSLAVIFCGILVAPGNLPVFWKFMYRLSPATYLINGMVIAGIANTNITCSSTELLKISLPEGLLGNCSTYMRPFLRTAGGYVADEAAVDGCTYCPLRNANEYLMIRELDVNDRWKYMGFFSVYIVFNIIATFGLYKVARTSKSAKK</sequence>
<dbReference type="PROSITE" id="PS50893">
    <property type="entry name" value="ABC_TRANSPORTER_2"/>
    <property type="match status" value="2"/>
</dbReference>
<evidence type="ECO:0000256" key="9">
    <source>
        <dbReference type="SAM" id="Phobius"/>
    </source>
</evidence>
<keyword evidence="8 9" id="KW-0472">Membrane</keyword>
<comment type="similarity">
    <text evidence="2">Belongs to the ABC transporter superfamily. ABCG family. PDR (TC 3.A.1.205) subfamily.</text>
</comment>
<keyword evidence="3" id="KW-0813">Transport</keyword>
<accession>A0AAN6M154</accession>
<feature type="transmembrane region" description="Helical" evidence="9">
    <location>
        <begin position="495"/>
        <end position="517"/>
    </location>
</feature>
<dbReference type="EMBL" id="WVTA01000005">
    <property type="protein sequence ID" value="KAK3209950.1"/>
    <property type="molecule type" value="Genomic_DNA"/>
</dbReference>
<feature type="transmembrane region" description="Helical" evidence="9">
    <location>
        <begin position="420"/>
        <end position="442"/>
    </location>
</feature>
<feature type="transmembrane region" description="Helical" evidence="9">
    <location>
        <begin position="633"/>
        <end position="654"/>
    </location>
</feature>
<dbReference type="CDD" id="cd03233">
    <property type="entry name" value="ABCG_PDR_domain1"/>
    <property type="match status" value="1"/>
</dbReference>
<evidence type="ECO:0000256" key="7">
    <source>
        <dbReference type="ARBA" id="ARBA00022989"/>
    </source>
</evidence>
<keyword evidence="6" id="KW-0067">ATP-binding</keyword>
<reference evidence="11 12" key="1">
    <citation type="submission" date="2021-02" db="EMBL/GenBank/DDBJ databases">
        <title>Genome assembly of Pseudopithomyces chartarum.</title>
        <authorList>
            <person name="Jauregui R."/>
            <person name="Singh J."/>
            <person name="Voisey C."/>
        </authorList>
    </citation>
    <scope>NUCLEOTIDE SEQUENCE [LARGE SCALE GENOMIC DNA]</scope>
    <source>
        <strain evidence="11 12">AGR01</strain>
    </source>
</reference>
<dbReference type="InterPro" id="IPR010929">
    <property type="entry name" value="PDR_CDR_ABC"/>
</dbReference>
<comment type="subcellular location">
    <subcellularLocation>
        <location evidence="1">Membrane</location>
        <topology evidence="1">Multi-pass membrane protein</topology>
    </subcellularLocation>
</comment>
<evidence type="ECO:0000256" key="4">
    <source>
        <dbReference type="ARBA" id="ARBA00022692"/>
    </source>
</evidence>
<feature type="domain" description="ABC transporter" evidence="10">
    <location>
        <begin position="720"/>
        <end position="962"/>
    </location>
</feature>
<dbReference type="InterPro" id="IPR003593">
    <property type="entry name" value="AAA+_ATPase"/>
</dbReference>
<feature type="transmembrane region" description="Helical" evidence="9">
    <location>
        <begin position="529"/>
        <end position="547"/>
    </location>
</feature>
<keyword evidence="7 9" id="KW-1133">Transmembrane helix</keyword>
<feature type="transmembrane region" description="Helical" evidence="9">
    <location>
        <begin position="1175"/>
        <end position="1198"/>
    </location>
</feature>
<dbReference type="Pfam" id="PF00005">
    <property type="entry name" value="ABC_tran"/>
    <property type="match status" value="2"/>
</dbReference>
<feature type="transmembrane region" description="Helical" evidence="9">
    <location>
        <begin position="41"/>
        <end position="58"/>
    </location>
</feature>
<dbReference type="Pfam" id="PF19055">
    <property type="entry name" value="ABC2_membrane_7"/>
    <property type="match status" value="1"/>
</dbReference>
<protein>
    <recommendedName>
        <fullName evidence="10">ABC transporter domain-containing protein</fullName>
    </recommendedName>
</protein>
<dbReference type="InterPro" id="IPR013525">
    <property type="entry name" value="ABC2_TM"/>
</dbReference>
<feature type="domain" description="ABC transporter" evidence="10">
    <location>
        <begin position="50"/>
        <end position="291"/>
    </location>
</feature>
<evidence type="ECO:0000313" key="11">
    <source>
        <dbReference type="EMBL" id="KAK3209950.1"/>
    </source>
</evidence>
<dbReference type="InterPro" id="IPR027417">
    <property type="entry name" value="P-loop_NTPase"/>
</dbReference>
<dbReference type="Proteomes" id="UP001280581">
    <property type="component" value="Unassembled WGS sequence"/>
</dbReference>
<dbReference type="FunFam" id="3.40.50.300:FF:000054">
    <property type="entry name" value="ABC multidrug transporter atrF"/>
    <property type="match status" value="1"/>
</dbReference>
<evidence type="ECO:0000256" key="2">
    <source>
        <dbReference type="ARBA" id="ARBA00006012"/>
    </source>
</evidence>